<evidence type="ECO:0000256" key="4">
    <source>
        <dbReference type="HAMAP-Rule" id="MF_00008"/>
    </source>
</evidence>
<feature type="domain" description="Thymidylate synthase/dCMP hydroxymethylase" evidence="5">
    <location>
        <begin position="2"/>
        <end position="341"/>
    </location>
</feature>
<dbReference type="Pfam" id="PF00303">
    <property type="entry name" value="Thymidylat_synt"/>
    <property type="match status" value="1"/>
</dbReference>
<comment type="catalytic activity">
    <reaction evidence="4">
        <text>dUMP + (6R)-5,10-methylene-5,6,7,8-tetrahydrofolate = 7,8-dihydrofolate + dTMP</text>
        <dbReference type="Rhea" id="RHEA:12104"/>
        <dbReference type="ChEBI" id="CHEBI:15636"/>
        <dbReference type="ChEBI" id="CHEBI:57451"/>
        <dbReference type="ChEBI" id="CHEBI:63528"/>
        <dbReference type="ChEBI" id="CHEBI:246422"/>
        <dbReference type="EC" id="2.1.1.45"/>
    </reaction>
</comment>
<dbReference type="OrthoDB" id="50118at2157"/>
<keyword evidence="4" id="KW-0963">Cytoplasm</keyword>
<gene>
    <name evidence="4" type="primary">thyA</name>
    <name evidence="6" type="ORF">SAMN04488067_104191</name>
</gene>
<sequence length="342" mass="38912">MQQYLDLVDDALSTGTYKPNRTGVDTIATFSGQYTVDLAEGFPLLTTKKMDGYRWNSLIHEVLWYLSGEEHIRNLREETKIWDAWADEEGKLDTAYGRFWRRYPVPESHAELPGETWPDDANRWVTVEEDEDGTTRRTFDQIGYVLDTLAENPHSRRMVVNAWHPANAAVSTLPPCHYTFVVNVQDGRLNLHLTQRSGDIALGVPFNIAAYALLANALAQRTGFDVGEFGHTVVDAHVYCGRGDRGKWYANNLRYVQERLANVERKSDYLDVKSWVERTAPDEPNGQEGYDHVPGLLEQLSRTPRDRPRIEIADKPLDELTYDDVEVVDYDSADGISFAVAE</sequence>
<dbReference type="Proteomes" id="UP000324020">
    <property type="component" value="Unassembled WGS sequence"/>
</dbReference>
<dbReference type="PANTHER" id="PTHR11548">
    <property type="entry name" value="THYMIDYLATE SYNTHASE 1"/>
    <property type="match status" value="1"/>
</dbReference>
<dbReference type="NCBIfam" id="TIGR03284">
    <property type="entry name" value="thym_sym"/>
    <property type="match status" value="1"/>
</dbReference>
<comment type="function">
    <text evidence="4">Catalyzes the reductive methylation of 2'-deoxyuridine-5'-monophosphate (dUMP) to 2'-deoxythymidine-5'-monophosphate (dTMP) while utilizing 5,10-methylenetetrahydrofolate (mTHF) as the methyl donor and reductant in the reaction, yielding dihydrofolate (DHF) as a by-product. This enzymatic reaction provides an intracellular de novo source of dTMP, an essential precursor for DNA biosynthesis.</text>
</comment>
<dbReference type="EMBL" id="FNBO01000004">
    <property type="protein sequence ID" value="SDF43696.1"/>
    <property type="molecule type" value="Genomic_DNA"/>
</dbReference>
<dbReference type="InterPro" id="IPR000398">
    <property type="entry name" value="Thymidylate_synthase"/>
</dbReference>
<dbReference type="HAMAP" id="MF_00008">
    <property type="entry name" value="Thymidy_synth_bact"/>
    <property type="match status" value="1"/>
</dbReference>
<evidence type="ECO:0000313" key="7">
    <source>
        <dbReference type="Proteomes" id="UP000324020"/>
    </source>
</evidence>
<dbReference type="SUPFAM" id="SSF55831">
    <property type="entry name" value="Thymidylate synthase/dCMP hydroxymethylase"/>
    <property type="match status" value="2"/>
</dbReference>
<dbReference type="AlphaFoldDB" id="A0A1G7L2W1"/>
<evidence type="ECO:0000256" key="1">
    <source>
        <dbReference type="ARBA" id="ARBA00011947"/>
    </source>
</evidence>
<feature type="binding site" description="in other chain" evidence="4">
    <location>
        <position position="21"/>
    </location>
    <ligand>
        <name>dUMP</name>
        <dbReference type="ChEBI" id="CHEBI:246422"/>
        <note>ligand shared between dimeric partners</note>
    </ligand>
</feature>
<accession>A0A1G7L2W1</accession>
<comment type="subunit">
    <text evidence="4">Homodimer.</text>
</comment>
<dbReference type="GO" id="GO:0006231">
    <property type="term" value="P:dTMP biosynthetic process"/>
    <property type="evidence" value="ECO:0007669"/>
    <property type="project" value="UniProtKB-UniRule"/>
</dbReference>
<dbReference type="CDD" id="cd00351">
    <property type="entry name" value="TS_Pyrimidine_HMase"/>
    <property type="match status" value="1"/>
</dbReference>
<feature type="binding site" description="in other chain" evidence="4">
    <location>
        <begin position="196"/>
        <end position="199"/>
    </location>
    <ligand>
        <name>dUMP</name>
        <dbReference type="ChEBI" id="CHEBI:246422"/>
        <note>ligand shared between dimeric partners</note>
    </ligand>
</feature>
<comment type="pathway">
    <text evidence="4">Pyrimidine metabolism; dTTP biosynthesis.</text>
</comment>
<dbReference type="GO" id="GO:0005829">
    <property type="term" value="C:cytosol"/>
    <property type="evidence" value="ECO:0007669"/>
    <property type="project" value="TreeGrafter"/>
</dbReference>
<evidence type="ECO:0000256" key="2">
    <source>
        <dbReference type="ARBA" id="ARBA00022603"/>
    </source>
</evidence>
<dbReference type="InterPro" id="IPR045097">
    <property type="entry name" value="Thymidate_synth/dCMP_Mease"/>
</dbReference>
<dbReference type="GO" id="GO:0032259">
    <property type="term" value="P:methylation"/>
    <property type="evidence" value="ECO:0007669"/>
    <property type="project" value="UniProtKB-KW"/>
</dbReference>
<dbReference type="UniPathway" id="UPA00575"/>
<dbReference type="RefSeq" id="WP_149798282.1">
    <property type="nucleotide sequence ID" value="NZ_FNBO01000004.1"/>
</dbReference>
<organism evidence="6 7">
    <name type="scientific">Halorubrum xinjiangense</name>
    <dbReference type="NCBI Taxonomy" id="261291"/>
    <lineage>
        <taxon>Archaea</taxon>
        <taxon>Methanobacteriati</taxon>
        <taxon>Methanobacteriota</taxon>
        <taxon>Stenosarchaea group</taxon>
        <taxon>Halobacteria</taxon>
        <taxon>Halobacteriales</taxon>
        <taxon>Haloferacaceae</taxon>
        <taxon>Halorubrum</taxon>
    </lineage>
</organism>
<keyword evidence="7" id="KW-1185">Reference proteome</keyword>
<feature type="binding site" evidence="4">
    <location>
        <position position="341"/>
    </location>
    <ligand>
        <name>(6R)-5,10-methylene-5,6,7,8-tetrahydrofolate</name>
        <dbReference type="ChEBI" id="CHEBI:15636"/>
    </ligand>
</feature>
<feature type="active site" description="Nucleophile" evidence="4">
    <location>
        <position position="176"/>
    </location>
</feature>
<feature type="binding site" description="in other chain" evidence="4">
    <location>
        <begin position="237"/>
        <end position="239"/>
    </location>
    <ligand>
        <name>dUMP</name>
        <dbReference type="ChEBI" id="CHEBI:246422"/>
        <note>ligand shared between dimeric partners</note>
    </ligand>
</feature>
<proteinExistence type="inferred from homology"/>
<comment type="subcellular location">
    <subcellularLocation>
        <location evidence="4">Cytoplasm</location>
    </subcellularLocation>
</comment>
<keyword evidence="2 4" id="KW-0489">Methyltransferase</keyword>
<dbReference type="EC" id="2.1.1.45" evidence="1 4"/>
<comment type="caution">
    <text evidence="4">Lacks conserved residue(s) required for the propagation of feature annotation.</text>
</comment>
<evidence type="ECO:0000259" key="5">
    <source>
        <dbReference type="Pfam" id="PF00303"/>
    </source>
</evidence>
<keyword evidence="4" id="KW-0545">Nucleotide biosynthesis</keyword>
<keyword evidence="3 4" id="KW-0808">Transferase</keyword>
<feature type="binding site" evidence="4">
    <location>
        <begin position="156"/>
        <end position="157"/>
    </location>
    <ligand>
        <name>dUMP</name>
        <dbReference type="ChEBI" id="CHEBI:246422"/>
        <note>ligand shared between dimeric partners</note>
    </ligand>
</feature>
<dbReference type="InterPro" id="IPR023451">
    <property type="entry name" value="Thymidate_synth/dCMP_Mease_dom"/>
</dbReference>
<feature type="binding site" evidence="4">
    <location>
        <position position="199"/>
    </location>
    <ligand>
        <name>(6R)-5,10-methylene-5,6,7,8-tetrahydrofolate</name>
        <dbReference type="ChEBI" id="CHEBI:15636"/>
    </ligand>
</feature>
<comment type="similarity">
    <text evidence="4">Belongs to the thymidylate synthase family. Bacterial-type ThyA subfamily.</text>
</comment>
<dbReference type="InterPro" id="IPR036926">
    <property type="entry name" value="Thymidate_synth/dCMP_Mease_sf"/>
</dbReference>
<reference evidence="6 7" key="1">
    <citation type="submission" date="2016-10" db="EMBL/GenBank/DDBJ databases">
        <authorList>
            <person name="Varghese N."/>
            <person name="Submissions S."/>
        </authorList>
    </citation>
    <scope>NUCLEOTIDE SEQUENCE [LARGE SCALE GENOMIC DNA]</scope>
    <source>
        <strain evidence="6 7">CGMCC 1.3527</strain>
    </source>
</reference>
<dbReference type="PRINTS" id="PR00108">
    <property type="entry name" value="THYMDSNTHASE"/>
</dbReference>
<evidence type="ECO:0000256" key="3">
    <source>
        <dbReference type="ARBA" id="ARBA00022679"/>
    </source>
</evidence>
<dbReference type="GO" id="GO:0006235">
    <property type="term" value="P:dTTP biosynthetic process"/>
    <property type="evidence" value="ECO:0007669"/>
    <property type="project" value="UniProtKB-UniRule"/>
</dbReference>
<name>A0A1G7L2W1_9EURY</name>
<evidence type="ECO:0000313" key="6">
    <source>
        <dbReference type="EMBL" id="SDF43696.1"/>
    </source>
</evidence>
<dbReference type="Gene3D" id="3.30.572.10">
    <property type="entry name" value="Thymidylate synthase/dCMP hydroxymethylase domain"/>
    <property type="match status" value="2"/>
</dbReference>
<dbReference type="PANTHER" id="PTHR11548:SF1">
    <property type="entry name" value="THYMIDYLATE SYNTHASE 1"/>
    <property type="match status" value="1"/>
</dbReference>
<dbReference type="GO" id="GO:0004799">
    <property type="term" value="F:thymidylate synthase activity"/>
    <property type="evidence" value="ECO:0007669"/>
    <property type="project" value="UniProtKB-UniRule"/>
</dbReference>
<protein>
    <recommendedName>
        <fullName evidence="1 4">Thymidylate synthase</fullName>
        <shortName evidence="4">TS</shortName>
        <shortName evidence="4">TSase</shortName>
        <ecNumber evidence="1 4">2.1.1.45</ecNumber>
    </recommendedName>
</protein>
<feature type="binding site" description="in other chain" evidence="4">
    <location>
        <position position="207"/>
    </location>
    <ligand>
        <name>dUMP</name>
        <dbReference type="ChEBI" id="CHEBI:246422"/>
        <note>ligand shared between dimeric partners</note>
    </ligand>
</feature>